<name>A0A8H3IPC9_9LECA</name>
<evidence type="ECO:0000313" key="3">
    <source>
        <dbReference type="Proteomes" id="UP000664203"/>
    </source>
</evidence>
<proteinExistence type="predicted"/>
<reference evidence="2" key="1">
    <citation type="submission" date="2021-03" db="EMBL/GenBank/DDBJ databases">
        <authorList>
            <person name="Tagirdzhanova G."/>
        </authorList>
    </citation>
    <scope>NUCLEOTIDE SEQUENCE</scope>
</reference>
<sequence length="155" mass="16110">MRSALAALLLGALSLQTSALPQSPSADSLQSRNPAAEGAAPDYVGGWCGVHVIQYQKNEGPKGSGGGTIDYRVTVTLKDALQDPIGGVTLLSIPGGVYEGIDSQLPDVFEIEVGGVDSEPVYFKYAAQSWNSNAAQCSVGGYANGYRQMDCGFSC</sequence>
<keyword evidence="1" id="KW-0732">Signal</keyword>
<feature type="chain" id="PRO_5034484615" evidence="1">
    <location>
        <begin position="20"/>
        <end position="155"/>
    </location>
</feature>
<feature type="signal peptide" evidence="1">
    <location>
        <begin position="1"/>
        <end position="19"/>
    </location>
</feature>
<dbReference type="AlphaFoldDB" id="A0A8H3IPC9"/>
<keyword evidence="3" id="KW-1185">Reference proteome</keyword>
<evidence type="ECO:0000313" key="2">
    <source>
        <dbReference type="EMBL" id="CAF9935407.1"/>
    </source>
</evidence>
<comment type="caution">
    <text evidence="2">The sequence shown here is derived from an EMBL/GenBank/DDBJ whole genome shotgun (WGS) entry which is preliminary data.</text>
</comment>
<gene>
    <name evidence="2" type="ORF">ALECFALPRED_006378</name>
</gene>
<dbReference type="Proteomes" id="UP000664203">
    <property type="component" value="Unassembled WGS sequence"/>
</dbReference>
<accession>A0A8H3IPC9</accession>
<protein>
    <submittedName>
        <fullName evidence="2">Uncharacterized protein</fullName>
    </submittedName>
</protein>
<dbReference type="OrthoDB" id="2119228at2759"/>
<evidence type="ECO:0000256" key="1">
    <source>
        <dbReference type="SAM" id="SignalP"/>
    </source>
</evidence>
<dbReference type="EMBL" id="CAJPDR010000406">
    <property type="protein sequence ID" value="CAF9935407.1"/>
    <property type="molecule type" value="Genomic_DNA"/>
</dbReference>
<organism evidence="2 3">
    <name type="scientific">Alectoria fallacina</name>
    <dbReference type="NCBI Taxonomy" id="1903189"/>
    <lineage>
        <taxon>Eukaryota</taxon>
        <taxon>Fungi</taxon>
        <taxon>Dikarya</taxon>
        <taxon>Ascomycota</taxon>
        <taxon>Pezizomycotina</taxon>
        <taxon>Lecanoromycetes</taxon>
        <taxon>OSLEUM clade</taxon>
        <taxon>Lecanoromycetidae</taxon>
        <taxon>Lecanorales</taxon>
        <taxon>Lecanorineae</taxon>
        <taxon>Parmeliaceae</taxon>
        <taxon>Alectoria</taxon>
    </lineage>
</organism>